<sequence length="165" mass="19137">MDSPLVWEFYLYWRALADGAIPHRDQFDPTAVPKLVPSLHIVEMEAETNRLRYRLVGTRSDSLAGSNLTGRYLDEFFQGETEPAARFFDTLYRRIAQSGQPEMGEYTWPTPSGTRLFIAFGVFPFQATSPDYHYFYLEDLSDIYSERRRSPWWSAPISDPQRPPG</sequence>
<evidence type="ECO:0000313" key="2">
    <source>
        <dbReference type="Proteomes" id="UP000295783"/>
    </source>
</evidence>
<dbReference type="Pfam" id="PF07310">
    <property type="entry name" value="PAS_5"/>
    <property type="match status" value="1"/>
</dbReference>
<evidence type="ECO:0000313" key="1">
    <source>
        <dbReference type="EMBL" id="TDQ78604.1"/>
    </source>
</evidence>
<gene>
    <name evidence="1" type="ORF">A8950_3660</name>
</gene>
<keyword evidence="2" id="KW-1185">Reference proteome</keyword>
<dbReference type="InterPro" id="IPR009922">
    <property type="entry name" value="DUF1457"/>
</dbReference>
<comment type="caution">
    <text evidence="1">The sequence shown here is derived from an EMBL/GenBank/DDBJ whole genome shotgun (WGS) entry which is preliminary data.</text>
</comment>
<protein>
    <submittedName>
        <fullName evidence="1">PAS domain-containing protein</fullName>
    </submittedName>
</protein>
<dbReference type="Proteomes" id="UP000295783">
    <property type="component" value="Unassembled WGS sequence"/>
</dbReference>
<proteinExistence type="predicted"/>
<reference evidence="1 2" key="1">
    <citation type="submission" date="2019-03" db="EMBL/GenBank/DDBJ databases">
        <title>Genomic Encyclopedia of Type Strains, Phase III (KMG-III): the genomes of soil and plant-associated and newly described type strains.</title>
        <authorList>
            <person name="Whitman W."/>
        </authorList>
    </citation>
    <scope>NUCLEOTIDE SEQUENCE [LARGE SCALE GENOMIC DNA]</scope>
    <source>
        <strain evidence="1 2">CGMCC 1.7660</strain>
    </source>
</reference>
<dbReference type="EMBL" id="SNYW01000013">
    <property type="protein sequence ID" value="TDQ78604.1"/>
    <property type="molecule type" value="Genomic_DNA"/>
</dbReference>
<dbReference type="AlphaFoldDB" id="A0A4R6WJF9"/>
<name>A0A4R6WJF9_9PROT</name>
<accession>A0A4R6WJF9</accession>
<organism evidence="1 2">
    <name type="scientific">Dongia mobilis</name>
    <dbReference type="NCBI Taxonomy" id="578943"/>
    <lineage>
        <taxon>Bacteria</taxon>
        <taxon>Pseudomonadati</taxon>
        <taxon>Pseudomonadota</taxon>
        <taxon>Alphaproteobacteria</taxon>
        <taxon>Rhodospirillales</taxon>
        <taxon>Dongiaceae</taxon>
        <taxon>Dongia</taxon>
    </lineage>
</organism>